<evidence type="ECO:0000313" key="3">
    <source>
        <dbReference type="Proteomes" id="UP000182658"/>
    </source>
</evidence>
<evidence type="ECO:0000313" key="2">
    <source>
        <dbReference type="EMBL" id="OIW23097.1"/>
    </source>
</evidence>
<dbReference type="InParanoid" id="A0A1J7IPQ2"/>
<evidence type="ECO:0000256" key="1">
    <source>
        <dbReference type="SAM" id="MobiDB-lite"/>
    </source>
</evidence>
<proteinExistence type="predicted"/>
<feature type="region of interest" description="Disordered" evidence="1">
    <location>
        <begin position="1"/>
        <end position="64"/>
    </location>
</feature>
<name>A0A1J7IPQ2_9PEZI</name>
<protein>
    <submittedName>
        <fullName evidence="2">Uncharacterized protein</fullName>
    </submittedName>
</protein>
<dbReference type="Proteomes" id="UP000182658">
    <property type="component" value="Unassembled WGS sequence"/>
</dbReference>
<accession>A0A1J7IPQ2</accession>
<dbReference type="EMBL" id="KV875108">
    <property type="protein sequence ID" value="OIW23097.1"/>
    <property type="molecule type" value="Genomic_DNA"/>
</dbReference>
<reference evidence="2 3" key="1">
    <citation type="submission" date="2016-10" db="EMBL/GenBank/DDBJ databases">
        <title>Draft genome sequence of Coniochaeta ligniaria NRRL30616, a lignocellulolytic fungus for bioabatement of inhibitors in plant biomass hydrolysates.</title>
        <authorList>
            <consortium name="DOE Joint Genome Institute"/>
            <person name="Jimenez D.J."/>
            <person name="Hector R.E."/>
            <person name="Riley R."/>
            <person name="Sun H."/>
            <person name="Grigoriev I.V."/>
            <person name="Van Elsas J.D."/>
            <person name="Nichols N.N."/>
        </authorList>
    </citation>
    <scope>NUCLEOTIDE SEQUENCE [LARGE SCALE GENOMIC DNA]</scope>
    <source>
        <strain evidence="2 3">NRRL 30616</strain>
    </source>
</reference>
<gene>
    <name evidence="2" type="ORF">CONLIGDRAFT_686870</name>
</gene>
<dbReference type="AlphaFoldDB" id="A0A1J7IPQ2"/>
<organism evidence="2 3">
    <name type="scientific">Coniochaeta ligniaria NRRL 30616</name>
    <dbReference type="NCBI Taxonomy" id="1408157"/>
    <lineage>
        <taxon>Eukaryota</taxon>
        <taxon>Fungi</taxon>
        <taxon>Dikarya</taxon>
        <taxon>Ascomycota</taxon>
        <taxon>Pezizomycotina</taxon>
        <taxon>Sordariomycetes</taxon>
        <taxon>Sordariomycetidae</taxon>
        <taxon>Coniochaetales</taxon>
        <taxon>Coniochaetaceae</taxon>
        <taxon>Coniochaeta</taxon>
    </lineage>
</organism>
<keyword evidence="3" id="KW-1185">Reference proteome</keyword>
<sequence length="95" mass="10627">MAPPEGIHLQLDRKQTPRHRQQPSQRPPTTLPKVSNSTNFNLRPSPPPHSRPLSNSTTTALPSTRDYNTYSELIGTEQENPYIIATQMYSADGIS</sequence>